<dbReference type="PANTHER" id="PTHR24243">
    <property type="entry name" value="G-PROTEIN COUPLED RECEPTOR"/>
    <property type="match status" value="1"/>
</dbReference>
<proteinExistence type="inferred from homology"/>
<dbReference type="AlphaFoldDB" id="A0A0C2MTK5"/>
<dbReference type="PROSITE" id="PS50262">
    <property type="entry name" value="G_PROTEIN_RECEP_F1_2"/>
    <property type="match status" value="1"/>
</dbReference>
<evidence type="ECO:0000256" key="4">
    <source>
        <dbReference type="ARBA" id="ARBA00023040"/>
    </source>
</evidence>
<dbReference type="SMART" id="SM01381">
    <property type="entry name" value="7TM_GPCR_Srsx"/>
    <property type="match status" value="1"/>
</dbReference>
<evidence type="ECO:0000256" key="8">
    <source>
        <dbReference type="RuleBase" id="RU000688"/>
    </source>
</evidence>
<comment type="subcellular location">
    <subcellularLocation>
        <location evidence="1">Membrane</location>
        <topology evidence="1">Multi-pass membrane protein</topology>
    </subcellularLocation>
</comment>
<evidence type="ECO:0000256" key="3">
    <source>
        <dbReference type="ARBA" id="ARBA00022989"/>
    </source>
</evidence>
<evidence type="ECO:0000256" key="5">
    <source>
        <dbReference type="ARBA" id="ARBA00023136"/>
    </source>
</evidence>
<organism evidence="11 12">
    <name type="scientific">Thelohanellus kitauei</name>
    <name type="common">Myxosporean</name>
    <dbReference type="NCBI Taxonomy" id="669202"/>
    <lineage>
        <taxon>Eukaryota</taxon>
        <taxon>Metazoa</taxon>
        <taxon>Cnidaria</taxon>
        <taxon>Myxozoa</taxon>
        <taxon>Myxosporea</taxon>
        <taxon>Bivalvulida</taxon>
        <taxon>Platysporina</taxon>
        <taxon>Myxobolidae</taxon>
        <taxon>Thelohanellus</taxon>
    </lineage>
</organism>
<dbReference type="OrthoDB" id="9996086at2759"/>
<feature type="transmembrane region" description="Helical" evidence="9">
    <location>
        <begin position="127"/>
        <end position="147"/>
    </location>
</feature>
<feature type="transmembrane region" description="Helical" evidence="9">
    <location>
        <begin position="177"/>
        <end position="199"/>
    </location>
</feature>
<keyword evidence="5 9" id="KW-0472">Membrane</keyword>
<dbReference type="GO" id="GO:0004930">
    <property type="term" value="F:G protein-coupled receptor activity"/>
    <property type="evidence" value="ECO:0007669"/>
    <property type="project" value="UniProtKB-KW"/>
</dbReference>
<dbReference type="CDD" id="cd00637">
    <property type="entry name" value="7tm_classA_rhodopsin-like"/>
    <property type="match status" value="1"/>
</dbReference>
<keyword evidence="7 8" id="KW-0807">Transducer</keyword>
<evidence type="ECO:0000259" key="10">
    <source>
        <dbReference type="PROSITE" id="PS50262"/>
    </source>
</evidence>
<evidence type="ECO:0000256" key="2">
    <source>
        <dbReference type="ARBA" id="ARBA00022692"/>
    </source>
</evidence>
<dbReference type="PRINTS" id="PR00237">
    <property type="entry name" value="GPCRRHODOPSN"/>
</dbReference>
<evidence type="ECO:0000256" key="9">
    <source>
        <dbReference type="SAM" id="Phobius"/>
    </source>
</evidence>
<feature type="transmembrane region" description="Helical" evidence="9">
    <location>
        <begin position="304"/>
        <end position="320"/>
    </location>
</feature>
<dbReference type="SUPFAM" id="SSF81321">
    <property type="entry name" value="Family A G protein-coupled receptor-like"/>
    <property type="match status" value="1"/>
</dbReference>
<reference evidence="11 12" key="1">
    <citation type="journal article" date="2014" name="Genome Biol. Evol.">
        <title>The genome of the myxosporean Thelohanellus kitauei shows adaptations to nutrient acquisition within its fish host.</title>
        <authorList>
            <person name="Yang Y."/>
            <person name="Xiong J."/>
            <person name="Zhou Z."/>
            <person name="Huo F."/>
            <person name="Miao W."/>
            <person name="Ran C."/>
            <person name="Liu Y."/>
            <person name="Zhang J."/>
            <person name="Feng J."/>
            <person name="Wang M."/>
            <person name="Wang M."/>
            <person name="Wang L."/>
            <person name="Yao B."/>
        </authorList>
    </citation>
    <scope>NUCLEOTIDE SEQUENCE [LARGE SCALE GENOMIC DNA]</scope>
    <source>
        <strain evidence="11">Wuqing</strain>
    </source>
</reference>
<comment type="similarity">
    <text evidence="8">Belongs to the G-protein coupled receptor 1 family.</text>
</comment>
<sequence>MENECKPPSRIPRRIAFTVCLLIVIVSVISNIALSVAIWTDRNLRMRFNILLLLFCISNGVLSIVSTLELVSIMNGTWVTGSLGCKIYAFSSELLIAFSVCIVLMMCFDRYQLIFKGFDYKSTNLGILNICLCFLVVTVVTIPHLFISGISQWDCNKIKCVFPSSESGNVDSITWKMYYITKSVLLIIVPIISISVLYAKIIMAFRSKKQTGSYQTEHTVRQPKDSHFLDVNQNTASEPSTNRNTIVSNRCVVVKQTPRFTRGLVISIMLITAFIVLLTPFLALRMVQLFQKNVPHPVKAVTKLLFLLYLTVYPMIYAWMTPDVQKRLKTVFCTC</sequence>
<dbReference type="PROSITE" id="PS00237">
    <property type="entry name" value="G_PROTEIN_RECEP_F1_1"/>
    <property type="match status" value="1"/>
</dbReference>
<feature type="domain" description="G-protein coupled receptors family 1 profile" evidence="10">
    <location>
        <begin position="30"/>
        <end position="317"/>
    </location>
</feature>
<dbReference type="OMA" id="CIVITRR"/>
<feature type="transmembrane region" description="Helical" evidence="9">
    <location>
        <begin position="51"/>
        <end position="75"/>
    </location>
</feature>
<dbReference type="Proteomes" id="UP000031668">
    <property type="component" value="Unassembled WGS sequence"/>
</dbReference>
<dbReference type="Pfam" id="PF00001">
    <property type="entry name" value="7tm_1"/>
    <property type="match status" value="1"/>
</dbReference>
<dbReference type="EMBL" id="JWZT01003142">
    <property type="protein sequence ID" value="KII67530.1"/>
    <property type="molecule type" value="Genomic_DNA"/>
</dbReference>
<dbReference type="InterPro" id="IPR000276">
    <property type="entry name" value="GPCR_Rhodpsn"/>
</dbReference>
<feature type="transmembrane region" description="Helical" evidence="9">
    <location>
        <begin position="264"/>
        <end position="284"/>
    </location>
</feature>
<evidence type="ECO:0000313" key="12">
    <source>
        <dbReference type="Proteomes" id="UP000031668"/>
    </source>
</evidence>
<evidence type="ECO:0000313" key="11">
    <source>
        <dbReference type="EMBL" id="KII67530.1"/>
    </source>
</evidence>
<dbReference type="GO" id="GO:0005886">
    <property type="term" value="C:plasma membrane"/>
    <property type="evidence" value="ECO:0007669"/>
    <property type="project" value="TreeGrafter"/>
</dbReference>
<protein>
    <submittedName>
        <fullName evidence="11">Ceropsin</fullName>
    </submittedName>
</protein>
<keyword evidence="3 9" id="KW-1133">Transmembrane helix</keyword>
<evidence type="ECO:0000256" key="6">
    <source>
        <dbReference type="ARBA" id="ARBA00023170"/>
    </source>
</evidence>
<keyword evidence="6 8" id="KW-0675">Receptor</keyword>
<keyword evidence="12" id="KW-1185">Reference proteome</keyword>
<gene>
    <name evidence="11" type="ORF">RF11_12285</name>
</gene>
<feature type="transmembrane region" description="Helical" evidence="9">
    <location>
        <begin position="15"/>
        <end position="39"/>
    </location>
</feature>
<dbReference type="PANTHER" id="PTHR24243:SF208">
    <property type="entry name" value="PYROKININ-1 RECEPTOR"/>
    <property type="match status" value="1"/>
</dbReference>
<feature type="transmembrane region" description="Helical" evidence="9">
    <location>
        <begin position="87"/>
        <end position="107"/>
    </location>
</feature>
<dbReference type="Gene3D" id="1.20.1070.10">
    <property type="entry name" value="Rhodopsin 7-helix transmembrane proteins"/>
    <property type="match status" value="1"/>
</dbReference>
<dbReference type="InterPro" id="IPR017452">
    <property type="entry name" value="GPCR_Rhodpsn_7TM"/>
</dbReference>
<accession>A0A0C2MTK5</accession>
<name>A0A0C2MTK5_THEKT</name>
<keyword evidence="4 8" id="KW-0297">G-protein coupled receptor</keyword>
<evidence type="ECO:0000256" key="7">
    <source>
        <dbReference type="ARBA" id="ARBA00023224"/>
    </source>
</evidence>
<keyword evidence="2 8" id="KW-0812">Transmembrane</keyword>
<comment type="caution">
    <text evidence="11">The sequence shown here is derived from an EMBL/GenBank/DDBJ whole genome shotgun (WGS) entry which is preliminary data.</text>
</comment>
<evidence type="ECO:0000256" key="1">
    <source>
        <dbReference type="ARBA" id="ARBA00004141"/>
    </source>
</evidence>